<evidence type="ECO:0000313" key="3">
    <source>
        <dbReference type="Proteomes" id="UP001054945"/>
    </source>
</evidence>
<dbReference type="AlphaFoldDB" id="A0AAV4MNF5"/>
<dbReference type="EMBL" id="BPLR01019904">
    <property type="protein sequence ID" value="GIX73016.1"/>
    <property type="molecule type" value="Genomic_DNA"/>
</dbReference>
<sequence>MHYLLRPSQSESGAASAPMRTGTSDWPDHLHPWGNRFAVNASGHALAVVVHSCKYNCGGNNCRNFGNCVTEMCGDL</sequence>
<feature type="region of interest" description="Disordered" evidence="1">
    <location>
        <begin position="1"/>
        <end position="23"/>
    </location>
</feature>
<reference evidence="2 3" key="1">
    <citation type="submission" date="2021-06" db="EMBL/GenBank/DDBJ databases">
        <title>Caerostris extrusa draft genome.</title>
        <authorList>
            <person name="Kono N."/>
            <person name="Arakawa K."/>
        </authorList>
    </citation>
    <scope>NUCLEOTIDE SEQUENCE [LARGE SCALE GENOMIC DNA]</scope>
</reference>
<accession>A0AAV4MNF5</accession>
<evidence type="ECO:0000256" key="1">
    <source>
        <dbReference type="SAM" id="MobiDB-lite"/>
    </source>
</evidence>
<name>A0AAV4MNF5_CAEEX</name>
<dbReference type="Proteomes" id="UP001054945">
    <property type="component" value="Unassembled WGS sequence"/>
</dbReference>
<evidence type="ECO:0000313" key="2">
    <source>
        <dbReference type="EMBL" id="GIX73016.1"/>
    </source>
</evidence>
<gene>
    <name evidence="2" type="ORF">CEXT_161671</name>
</gene>
<organism evidence="2 3">
    <name type="scientific">Caerostris extrusa</name>
    <name type="common">Bark spider</name>
    <name type="synonym">Caerostris bankana</name>
    <dbReference type="NCBI Taxonomy" id="172846"/>
    <lineage>
        <taxon>Eukaryota</taxon>
        <taxon>Metazoa</taxon>
        <taxon>Ecdysozoa</taxon>
        <taxon>Arthropoda</taxon>
        <taxon>Chelicerata</taxon>
        <taxon>Arachnida</taxon>
        <taxon>Araneae</taxon>
        <taxon>Araneomorphae</taxon>
        <taxon>Entelegynae</taxon>
        <taxon>Araneoidea</taxon>
        <taxon>Araneidae</taxon>
        <taxon>Caerostris</taxon>
    </lineage>
</organism>
<keyword evidence="3" id="KW-1185">Reference proteome</keyword>
<proteinExistence type="predicted"/>
<protein>
    <submittedName>
        <fullName evidence="2">Uncharacterized protein</fullName>
    </submittedName>
</protein>
<comment type="caution">
    <text evidence="2">The sequence shown here is derived from an EMBL/GenBank/DDBJ whole genome shotgun (WGS) entry which is preliminary data.</text>
</comment>